<dbReference type="InterPro" id="IPR003737">
    <property type="entry name" value="GlcNAc_PI_deacetylase-related"/>
</dbReference>
<dbReference type="RefSeq" id="WP_367845119.1">
    <property type="nucleotide sequence ID" value="NZ_JBFOHL010000009.1"/>
</dbReference>
<accession>A0ABV3QR56</accession>
<keyword evidence="2" id="KW-1185">Reference proteome</keyword>
<dbReference type="SUPFAM" id="SSF102588">
    <property type="entry name" value="LmbE-like"/>
    <property type="match status" value="1"/>
</dbReference>
<dbReference type="InterPro" id="IPR024078">
    <property type="entry name" value="LmbE-like_dom_sf"/>
</dbReference>
<dbReference type="PANTHER" id="PTHR12993">
    <property type="entry name" value="N-ACETYLGLUCOSAMINYL-PHOSPHATIDYLINOSITOL DE-N-ACETYLASE-RELATED"/>
    <property type="match status" value="1"/>
</dbReference>
<evidence type="ECO:0000313" key="1">
    <source>
        <dbReference type="EMBL" id="MEW9624816.1"/>
    </source>
</evidence>
<protein>
    <submittedName>
        <fullName evidence="1">PIG-L deacetylase family protein</fullName>
        <ecNumber evidence="1">3.5.1.-</ecNumber>
    </submittedName>
</protein>
<sequence length="313" mass="34450">MALSAPAFPTITAQTRLLVVAPHPDDETLANGLLIQRVRAAGGAVRVLLLTDGDNNPWPQRWLERRWSIRAAERERWGRRRRAELQEALRRLDVPATALQSLGWPDMGVLDCLLQPAQAALAELTAALADFAPDLVAVPALGDRHPDHGAAHVLVRLALARLGRSPVLLGYLVHGRDEGRPLPGQAGTPAQQAAKRQALGAYASQLALSGGRLRQLAERPERHAHVEAMRSGSTRALPWRPSPLLWPRLRLSAASTCGPVQQWPWRAAPLRRDGRGGWRLDWSAARAGDACFVRLSLALPSPWIFDHWGWREV</sequence>
<evidence type="ECO:0000313" key="2">
    <source>
        <dbReference type="Proteomes" id="UP001556170"/>
    </source>
</evidence>
<comment type="caution">
    <text evidence="1">The sequence shown here is derived from an EMBL/GenBank/DDBJ whole genome shotgun (WGS) entry which is preliminary data.</text>
</comment>
<dbReference type="Gene3D" id="3.40.50.10320">
    <property type="entry name" value="LmbE-like"/>
    <property type="match status" value="1"/>
</dbReference>
<dbReference type="EMBL" id="JBFOHL010000009">
    <property type="protein sequence ID" value="MEW9624816.1"/>
    <property type="molecule type" value="Genomic_DNA"/>
</dbReference>
<dbReference type="GO" id="GO:0016787">
    <property type="term" value="F:hydrolase activity"/>
    <property type="evidence" value="ECO:0007669"/>
    <property type="project" value="UniProtKB-KW"/>
</dbReference>
<dbReference type="EC" id="3.5.1.-" evidence="1"/>
<gene>
    <name evidence="1" type="ORF">ABQJ56_11320</name>
</gene>
<keyword evidence="1" id="KW-0378">Hydrolase</keyword>
<dbReference type="PANTHER" id="PTHR12993:SF26">
    <property type="entry name" value="1D-MYO-INOSITOL 2-ACETAMIDO-2-DEOXY-ALPHA-D-GLUCOPYRANOSIDE DEACETYLASE"/>
    <property type="match status" value="1"/>
</dbReference>
<name>A0ABV3QR56_9GAMM</name>
<organism evidence="1 2">
    <name type="scientific">Rhodanobacter geophilus</name>
    <dbReference type="NCBI Taxonomy" id="3162488"/>
    <lineage>
        <taxon>Bacteria</taxon>
        <taxon>Pseudomonadati</taxon>
        <taxon>Pseudomonadota</taxon>
        <taxon>Gammaproteobacteria</taxon>
        <taxon>Lysobacterales</taxon>
        <taxon>Rhodanobacteraceae</taxon>
        <taxon>Rhodanobacter</taxon>
    </lineage>
</organism>
<reference evidence="1 2" key="1">
    <citation type="submission" date="2024-06" db="EMBL/GenBank/DDBJ databases">
        <authorList>
            <person name="Woo H."/>
        </authorList>
    </citation>
    <scope>NUCLEOTIDE SEQUENCE [LARGE SCALE GENOMIC DNA]</scope>
    <source>
        <strain evidence="1 2">S2-g</strain>
    </source>
</reference>
<proteinExistence type="predicted"/>
<dbReference type="Pfam" id="PF02585">
    <property type="entry name" value="PIG-L"/>
    <property type="match status" value="1"/>
</dbReference>
<dbReference type="Proteomes" id="UP001556170">
    <property type="component" value="Unassembled WGS sequence"/>
</dbReference>